<evidence type="ECO:0000256" key="1">
    <source>
        <dbReference type="SAM" id="Phobius"/>
    </source>
</evidence>
<gene>
    <name evidence="2" type="ORF">CFS9_13340</name>
</gene>
<keyword evidence="1" id="KW-0472">Membrane</keyword>
<name>A0AAT9GZP9_9FLAO</name>
<accession>A0AAT9GZP9</accession>
<feature type="transmembrane region" description="Helical" evidence="1">
    <location>
        <begin position="50"/>
        <end position="70"/>
    </location>
</feature>
<keyword evidence="1" id="KW-1133">Transmembrane helix</keyword>
<proteinExistence type="predicted"/>
<reference evidence="2" key="1">
    <citation type="submission" date="2024-05" db="EMBL/GenBank/DDBJ databases">
        <title>Whole-Genome Sequence of CFS9, a Potential Fish Probiotic Isolated from the Body Surface of Silurus asotus.</title>
        <authorList>
            <person name="Kojima M."/>
            <person name="Tobioka K."/>
            <person name="Yokota K."/>
            <person name="Nakatani H."/>
            <person name="Hori K."/>
            <person name="Tamaru Y."/>
            <person name="Okazaki F."/>
        </authorList>
    </citation>
    <scope>NUCLEOTIDE SEQUENCE</scope>
    <source>
        <strain evidence="2">CFS9</strain>
    </source>
</reference>
<dbReference type="EMBL" id="AP031573">
    <property type="protein sequence ID" value="BFM42693.1"/>
    <property type="molecule type" value="Genomic_DNA"/>
</dbReference>
<sequence length="71" mass="9002">MDFRKIIFRQLFIFEIMTDKYKQIRDINEIEMTKQLVEIDENYKMIFKQIYIDSVIFTLFWTYICFFCLFE</sequence>
<organism evidence="2">
    <name type="scientific">Flavobacterium sp. CFS9</name>
    <dbReference type="NCBI Taxonomy" id="3143118"/>
    <lineage>
        <taxon>Bacteria</taxon>
        <taxon>Pseudomonadati</taxon>
        <taxon>Bacteroidota</taxon>
        <taxon>Flavobacteriia</taxon>
        <taxon>Flavobacteriales</taxon>
        <taxon>Flavobacteriaceae</taxon>
        <taxon>Flavobacterium</taxon>
    </lineage>
</organism>
<evidence type="ECO:0000313" key="2">
    <source>
        <dbReference type="EMBL" id="BFM42693.1"/>
    </source>
</evidence>
<protein>
    <submittedName>
        <fullName evidence="2">Uncharacterized protein</fullName>
    </submittedName>
</protein>
<dbReference type="AlphaFoldDB" id="A0AAT9GZP9"/>
<keyword evidence="1" id="KW-0812">Transmembrane</keyword>